<proteinExistence type="predicted"/>
<dbReference type="Pfam" id="PF13116">
    <property type="entry name" value="YhdP"/>
    <property type="match status" value="1"/>
</dbReference>
<name>A0A229FUN3_9BURK</name>
<dbReference type="EMBL" id="NJGG01000001">
    <property type="protein sequence ID" value="OXL15654.1"/>
    <property type="molecule type" value="Genomic_DNA"/>
</dbReference>
<dbReference type="OrthoDB" id="8521382at2"/>
<dbReference type="Proteomes" id="UP000215188">
    <property type="component" value="Unassembled WGS sequence"/>
</dbReference>
<accession>A0A229FUN3</accession>
<dbReference type="NCBIfam" id="TIGR02099">
    <property type="entry name" value="YhdP family protein"/>
    <property type="match status" value="1"/>
</dbReference>
<evidence type="ECO:0000256" key="1">
    <source>
        <dbReference type="SAM" id="Phobius"/>
    </source>
</evidence>
<comment type="caution">
    <text evidence="3">The sequence shown here is derived from an EMBL/GenBank/DDBJ whole genome shotgun (WGS) entry which is preliminary data.</text>
</comment>
<keyword evidence="1" id="KW-1133">Transmembrane helix</keyword>
<feature type="transmembrane region" description="Helical" evidence="1">
    <location>
        <begin position="32"/>
        <end position="53"/>
    </location>
</feature>
<dbReference type="RefSeq" id="WP_089514693.1">
    <property type="nucleotide sequence ID" value="NZ_NJGG01000001.1"/>
</dbReference>
<dbReference type="InterPro" id="IPR011836">
    <property type="entry name" value="YhdP"/>
</dbReference>
<evidence type="ECO:0000313" key="4">
    <source>
        <dbReference type="Proteomes" id="UP000215188"/>
    </source>
</evidence>
<gene>
    <name evidence="3" type="ORF">AOC33_00710</name>
</gene>
<reference evidence="3 4" key="1">
    <citation type="submission" date="2017-06" db="EMBL/GenBank/DDBJ databases">
        <title>Reclassification of a Polynucleobacter cosmopolitanus strain isolated from tropical Lake Victoria as Polynucleobacter victoriensis comb. nov.</title>
        <authorList>
            <person name="Hahn M.W."/>
        </authorList>
    </citation>
    <scope>NUCLEOTIDE SEQUENCE [LARGE SCALE GENOMIC DNA]</scope>
    <source>
        <strain evidence="3 4">MWH-MoIso2</strain>
    </source>
</reference>
<keyword evidence="1" id="KW-0472">Membrane</keyword>
<evidence type="ECO:0000313" key="3">
    <source>
        <dbReference type="EMBL" id="OXL15654.1"/>
    </source>
</evidence>
<evidence type="ECO:0000259" key="2">
    <source>
        <dbReference type="Pfam" id="PF13116"/>
    </source>
</evidence>
<dbReference type="PANTHER" id="PTHR38690:SF1">
    <property type="entry name" value="PROTEASE"/>
    <property type="match status" value="1"/>
</dbReference>
<sequence length="1358" mass="151047">MSWLPKFNPLESIRKLQVHENSLAIWKKRAQWLLLLSALLFIAAHALTRFYLWPQVEKNKASFEQAISQTLGVNLKIENIETSWDFLWPAFKVDNIKLYELGESNTPKLSIPQVTGKLSWETLWKLEPHFHDLSFDDALIQIQRDSKGNWNIAGIKLDQSTAGYKFGNWLFEQDSLEVKNAKINWLDQRFQSSQYSIDIESLTLKNSWFKHTIDLNLKTPWNANTASIKADFRHSFLGNAGNWKNWIGRLEWQINELNLAKINQLFDSPVDVISGQVNSQGHTYIDSGALDGGLTKLAAQNLHIEWPRLGAPLKIARVDTELKQTTSGKRMSISAPLLKWQVTDKSPSKELNGISVYWDMAANIDAIIHAGVKADEIDINLVEQLAKQFPLPKDITEFIKQYQPSGILKNLDANWHAEASKLPFNIKIPGFNQSHYKLSFNFENAYLKPEKQGLLSIANLTGRLYATELGGELILDSEDTFITLPQILENDNLALDLIEGKVKWLKKDAGLEYQISKLKLKNDSVNLIFDANYKSKTAKTPADLYIKADIQEAQVKNLTRYFPLEMSKSARTYLNAALKEGRVRNGQIHIHGDPLHIPFDTKFPGIFELNLPIEQVQYSPAPANDKKQGQWSDFSDVHGTVLFKGPKLQLDLKSASFESVQLSDIQGVIENIVSPTATLKINGVAKGSSQELLKYYVDSPSGKSIEAASKKIEISGNAQLKINIDMPLNDTKKTKLQGEVKLDRNQAKINQKLDVQEITGDILFSEENILGRNLRAQLLGGEVLIDNASKLPWQSSSEMKVSGKVDINQLIEALNTSDSSEIKKIQAQLNGLVAYDGKLAVRSQGYLLDLGLKLDQLNSLFPAPFNKKSGQALTGQFNLSNLSESSDKATSGQFKVGKLIDAKFVFGDKQKLRLGVGINTPGYVPQKGFSSTIVLDQLDVSVWQGWLDKNFPESPKKASANAAPSSDFDVDTVSANIKNLKLADKSFKNVAIQATHDKEQWHASIQSPVAKGLVQWKSARAGFPQGKLTARLQQLVIENTESGDTVTKSVNKRIQKIPALDIQSDELIFNNKSYGQMELIASNDKNDWKIEKLSLKTADAQINATGKWTLPKETKQLNAGKTELNFELDINNAGKLLSKLGFPKAIDDGSGKLVGQIHWENAPYSFDIKSLNAELSLDLIKGTILQVDPGVARLLGVLSFQGLTRIATLDIGGVLKPIVSKGTPFDRITSTGSINNGIANIKDLSMRGPQGNIRLTGKADLLQENQDIRVTVVPNFNAGSASLAYTFINPIIGLSTMVGQYLIADEVSKLFQLDYLVQGTWADPQIIALDNKGKPLDEKQLKEIRDKSLLKQQTPTKK</sequence>
<feature type="domain" description="YhdP central" evidence="2">
    <location>
        <begin position="30"/>
        <end position="1326"/>
    </location>
</feature>
<keyword evidence="4" id="KW-1185">Reference proteome</keyword>
<protein>
    <submittedName>
        <fullName evidence="3">TIGR02099 family protein</fullName>
    </submittedName>
</protein>
<dbReference type="InterPro" id="IPR025263">
    <property type="entry name" value="YhdP_central"/>
</dbReference>
<organism evidence="3 4">
    <name type="scientific">Polynucleobacter cosmopolitanus</name>
    <dbReference type="NCBI Taxonomy" id="351345"/>
    <lineage>
        <taxon>Bacteria</taxon>
        <taxon>Pseudomonadati</taxon>
        <taxon>Pseudomonadota</taxon>
        <taxon>Betaproteobacteria</taxon>
        <taxon>Burkholderiales</taxon>
        <taxon>Burkholderiaceae</taxon>
        <taxon>Polynucleobacter</taxon>
    </lineage>
</organism>
<keyword evidence="1" id="KW-0812">Transmembrane</keyword>
<dbReference type="PANTHER" id="PTHR38690">
    <property type="entry name" value="PROTEASE-RELATED"/>
    <property type="match status" value="1"/>
</dbReference>